<accession>A0AA36GKD7</accession>
<keyword evidence="4" id="KW-1185">Reference proteome</keyword>
<dbReference type="PROSITE" id="PS51257">
    <property type="entry name" value="PROKAR_LIPOPROTEIN"/>
    <property type="match status" value="1"/>
</dbReference>
<feature type="compositionally biased region" description="Basic and acidic residues" evidence="1">
    <location>
        <begin position="55"/>
        <end position="92"/>
    </location>
</feature>
<evidence type="ECO:0000256" key="1">
    <source>
        <dbReference type="SAM" id="MobiDB-lite"/>
    </source>
</evidence>
<feature type="signal peptide" evidence="2">
    <location>
        <begin position="1"/>
        <end position="32"/>
    </location>
</feature>
<organism evidence="3 4">
    <name type="scientific">Cylicocyclus nassatus</name>
    <name type="common">Nematode worm</name>
    <dbReference type="NCBI Taxonomy" id="53992"/>
    <lineage>
        <taxon>Eukaryota</taxon>
        <taxon>Metazoa</taxon>
        <taxon>Ecdysozoa</taxon>
        <taxon>Nematoda</taxon>
        <taxon>Chromadorea</taxon>
        <taxon>Rhabditida</taxon>
        <taxon>Rhabditina</taxon>
        <taxon>Rhabditomorpha</taxon>
        <taxon>Strongyloidea</taxon>
        <taxon>Strongylidae</taxon>
        <taxon>Cylicocyclus</taxon>
    </lineage>
</organism>
<dbReference type="Proteomes" id="UP001176961">
    <property type="component" value="Unassembled WGS sequence"/>
</dbReference>
<evidence type="ECO:0000313" key="3">
    <source>
        <dbReference type="EMBL" id="CAJ0591895.1"/>
    </source>
</evidence>
<dbReference type="AlphaFoldDB" id="A0AA36GKD7"/>
<protein>
    <submittedName>
        <fullName evidence="3">Uncharacterized protein</fullName>
    </submittedName>
</protein>
<name>A0AA36GKD7_CYLNA</name>
<proteinExistence type="predicted"/>
<feature type="region of interest" description="Disordered" evidence="1">
    <location>
        <begin position="29"/>
        <end position="127"/>
    </location>
</feature>
<evidence type="ECO:0000256" key="2">
    <source>
        <dbReference type="SAM" id="SignalP"/>
    </source>
</evidence>
<keyword evidence="2" id="KW-0732">Signal</keyword>
<comment type="caution">
    <text evidence="3">The sequence shown here is derived from an EMBL/GenBank/DDBJ whole genome shotgun (WGS) entry which is preliminary data.</text>
</comment>
<reference evidence="3" key="1">
    <citation type="submission" date="2023-07" db="EMBL/GenBank/DDBJ databases">
        <authorList>
            <consortium name="CYATHOMIX"/>
        </authorList>
    </citation>
    <scope>NUCLEOTIDE SEQUENCE</scope>
    <source>
        <strain evidence="3">N/A</strain>
    </source>
</reference>
<dbReference type="EMBL" id="CATQJL010000001">
    <property type="protein sequence ID" value="CAJ0591895.1"/>
    <property type="molecule type" value="Genomic_DNA"/>
</dbReference>
<evidence type="ECO:0000313" key="4">
    <source>
        <dbReference type="Proteomes" id="UP001176961"/>
    </source>
</evidence>
<gene>
    <name evidence="3" type="ORF">CYNAS_LOCUS3878</name>
</gene>
<feature type="chain" id="PRO_5041343124" evidence="2">
    <location>
        <begin position="33"/>
        <end position="127"/>
    </location>
</feature>
<sequence>MNVKDSLMISMLWLCKILWLTIILTSSASCSSKENSNKRPRRRRPRPPGQAALEGSKEEAKKDSKEPLASCETKEKKDKEKVVKDEEKKEEDTQVASLSPQNPLLGELADTQDFLESDKIKATQGED</sequence>